<dbReference type="EMBL" id="CP064791">
    <property type="protein sequence ID" value="QSG15165.1"/>
    <property type="molecule type" value="Genomic_DNA"/>
</dbReference>
<protein>
    <submittedName>
        <fullName evidence="3">Uncharacterized protein</fullName>
    </submittedName>
</protein>
<evidence type="ECO:0000313" key="3">
    <source>
        <dbReference type="EMBL" id="QSG15165.1"/>
    </source>
</evidence>
<proteinExistence type="predicted"/>
<feature type="transmembrane region" description="Helical" evidence="2">
    <location>
        <begin position="43"/>
        <end position="66"/>
    </location>
</feature>
<keyword evidence="2" id="KW-0812">Transmembrane</keyword>
<name>A0A897NUG3_9EURY</name>
<keyword evidence="4" id="KW-1185">Reference proteome</keyword>
<dbReference type="AlphaFoldDB" id="A0A897NUG3"/>
<keyword evidence="2" id="KW-0472">Membrane</keyword>
<reference evidence="3 4" key="1">
    <citation type="submission" date="2020-11" db="EMBL/GenBank/DDBJ databases">
        <title>Carbohydrate-dependent, anaerobic sulfur respiration: A novel catabolism in halophilic archaea.</title>
        <authorList>
            <person name="Sorokin D.Y."/>
            <person name="Messina E."/>
            <person name="Smedile F."/>
            <person name="La Cono V."/>
            <person name="Hallsworth J.E."/>
            <person name="Yakimov M.M."/>
        </authorList>
    </citation>
    <scope>NUCLEOTIDE SEQUENCE [LARGE SCALE GENOMIC DNA]</scope>
    <source>
        <strain evidence="3 4">HSR-Est</strain>
    </source>
</reference>
<feature type="region of interest" description="Disordered" evidence="1">
    <location>
        <begin position="1"/>
        <end position="23"/>
    </location>
</feature>
<organism evidence="3 4">
    <name type="scientific">Halapricum desulfuricans</name>
    <dbReference type="NCBI Taxonomy" id="2841257"/>
    <lineage>
        <taxon>Archaea</taxon>
        <taxon>Methanobacteriati</taxon>
        <taxon>Methanobacteriota</taxon>
        <taxon>Stenosarchaea group</taxon>
        <taxon>Halobacteria</taxon>
        <taxon>Halobacteriales</taxon>
        <taxon>Haloarculaceae</taxon>
        <taxon>Halapricum</taxon>
    </lineage>
</organism>
<dbReference type="GeneID" id="68858275"/>
<dbReference type="Proteomes" id="UP000663292">
    <property type="component" value="Chromosome"/>
</dbReference>
<evidence type="ECO:0000256" key="1">
    <source>
        <dbReference type="SAM" id="MobiDB-lite"/>
    </source>
</evidence>
<evidence type="ECO:0000313" key="4">
    <source>
        <dbReference type="Proteomes" id="UP000663292"/>
    </source>
</evidence>
<accession>A0A897NUG3</accession>
<sequence length="89" mass="10120">MSSYDPPEEQEGGSSHDPGIKEKEVVDERDFQDVLAESDRVDYIVFGVLLGIPASILTTILVWYFVPGFSDTAEALLRWLWDLLSNMWL</sequence>
<gene>
    <name evidence="3" type="ORF">HSEST_1640</name>
</gene>
<evidence type="ECO:0000256" key="2">
    <source>
        <dbReference type="SAM" id="Phobius"/>
    </source>
</evidence>
<dbReference type="RefSeq" id="WP_229120424.1">
    <property type="nucleotide sequence ID" value="NZ_CP064791.1"/>
</dbReference>
<feature type="compositionally biased region" description="Acidic residues" evidence="1">
    <location>
        <begin position="1"/>
        <end position="11"/>
    </location>
</feature>
<keyword evidence="2" id="KW-1133">Transmembrane helix</keyword>